<dbReference type="GO" id="GO:0018423">
    <property type="term" value="F:protein C-terminal leucine carboxyl O-methyltransferase activity"/>
    <property type="evidence" value="ECO:0007669"/>
    <property type="project" value="UniProtKB-EC"/>
</dbReference>
<keyword evidence="5 8" id="KW-0489">Methyltransferase</keyword>
<proteinExistence type="inferred from homology"/>
<dbReference type="PIRSF" id="PIRSF016305">
    <property type="entry name" value="LCM_mtfrase"/>
    <property type="match status" value="1"/>
</dbReference>
<dbReference type="Gene3D" id="3.40.50.150">
    <property type="entry name" value="Vaccinia Virus protein VP39"/>
    <property type="match status" value="1"/>
</dbReference>
<comment type="function">
    <text evidence="8">Methylates the carboxyl group of the C-terminal leucine residue of protein phosphatase 2A catalytic subunits to form alpha-leucine ester residues.</text>
</comment>
<accession>R4XAR2</accession>
<dbReference type="SUPFAM" id="SSF53335">
    <property type="entry name" value="S-adenosyl-L-methionine-dependent methyltransferases"/>
    <property type="match status" value="1"/>
</dbReference>
<keyword evidence="6 8" id="KW-0808">Transferase</keyword>
<dbReference type="InterPro" id="IPR016651">
    <property type="entry name" value="LCMT1"/>
</dbReference>
<evidence type="ECO:0000256" key="1">
    <source>
        <dbReference type="ARBA" id="ARBA00000724"/>
    </source>
</evidence>
<feature type="binding site" evidence="9">
    <location>
        <position position="183"/>
    </location>
    <ligand>
        <name>S-adenosyl-L-methionine</name>
        <dbReference type="ChEBI" id="CHEBI:59789"/>
    </ligand>
</feature>
<keyword evidence="7 8" id="KW-0949">S-adenosyl-L-methionine</keyword>
<comment type="similarity">
    <text evidence="2 8">Belongs to the methyltransferase superfamily. LCMT family.</text>
</comment>
<evidence type="ECO:0000256" key="7">
    <source>
        <dbReference type="ARBA" id="ARBA00022691"/>
    </source>
</evidence>
<dbReference type="EMBL" id="CAHR02000113">
    <property type="protein sequence ID" value="CCG82944.1"/>
    <property type="molecule type" value="Genomic_DNA"/>
</dbReference>
<dbReference type="VEuPathDB" id="FungiDB:TAPDE_002700"/>
<keyword evidence="11" id="KW-1185">Reference proteome</keyword>
<feature type="binding site" evidence="9">
    <location>
        <position position="52"/>
    </location>
    <ligand>
        <name>S-adenosyl-L-methionine</name>
        <dbReference type="ChEBI" id="CHEBI:59789"/>
    </ligand>
</feature>
<comment type="caution">
    <text evidence="10">The sequence shown here is derived from an EMBL/GenBank/DDBJ whole genome shotgun (WGS) entry which is preliminary data.</text>
</comment>
<feature type="binding site" evidence="9">
    <location>
        <position position="80"/>
    </location>
    <ligand>
        <name>S-adenosyl-L-methionine</name>
        <dbReference type="ChEBI" id="CHEBI:59789"/>
    </ligand>
</feature>
<feature type="binding site" evidence="9">
    <location>
        <begin position="158"/>
        <end position="159"/>
    </location>
    <ligand>
        <name>S-adenosyl-L-methionine</name>
        <dbReference type="ChEBI" id="CHEBI:59789"/>
    </ligand>
</feature>
<dbReference type="InterPro" id="IPR007213">
    <property type="entry name" value="Ppm1/Ppm2/Tcmp"/>
</dbReference>
<evidence type="ECO:0000256" key="5">
    <source>
        <dbReference type="ARBA" id="ARBA00022603"/>
    </source>
</evidence>
<dbReference type="Proteomes" id="UP000013776">
    <property type="component" value="Unassembled WGS sequence"/>
</dbReference>
<sequence length="319" mass="35997">MEQAAIVKTDDDALAARASAVKLKYLEDAYIKYFVKSVHRKAPIINRGTYVRTRAIDQVVDHFLGEDFAETGGRQIISLGAGSDTRFFRLATHALEKHGSIPFRYHEIDFSDVCQRKAMTMTMKPGLRDILNRQADAPTVDARRGSIYSQAYNLHPLDLADMPEPGTMLTNMRADLPTLVISEVCLIYLDPAAAERVLTWTRGFPAAALVIYEPIQGTDAFGRMMIRNLAARGLQLKTLERYDTLAKQRSRLLDAGFSHAQSCTMNDVYENWIPASERERLAALEMLDEVEEWIMLAEHYCVALGWRGNCLDHFAETFS</sequence>
<evidence type="ECO:0000256" key="3">
    <source>
        <dbReference type="ARBA" id="ARBA00012834"/>
    </source>
</evidence>
<evidence type="ECO:0000256" key="6">
    <source>
        <dbReference type="ARBA" id="ARBA00022679"/>
    </source>
</evidence>
<protein>
    <recommendedName>
        <fullName evidence="4 8">Leucine carboxyl methyltransferase 1</fullName>
        <ecNumber evidence="3 8">2.1.1.233</ecNumber>
    </recommendedName>
</protein>
<dbReference type="PANTHER" id="PTHR13600">
    <property type="entry name" value="LEUCINE CARBOXYL METHYLTRANSFERASE"/>
    <property type="match status" value="1"/>
</dbReference>
<evidence type="ECO:0000256" key="9">
    <source>
        <dbReference type="PIRSR" id="PIRSR016305-1"/>
    </source>
</evidence>
<dbReference type="STRING" id="1097556.R4XAR2"/>
<evidence type="ECO:0000256" key="4">
    <source>
        <dbReference type="ARBA" id="ARBA00017497"/>
    </source>
</evidence>
<dbReference type="EC" id="2.1.1.233" evidence="3 8"/>
<dbReference type="PANTHER" id="PTHR13600:SF21">
    <property type="entry name" value="LEUCINE CARBOXYL METHYLTRANSFERASE 1"/>
    <property type="match status" value="1"/>
</dbReference>
<comment type="catalytic activity">
    <reaction evidence="1 8">
        <text>[phosphatase 2A protein]-C-terminal L-leucine + S-adenosyl-L-methionine = [phosphatase 2A protein]-C-terminal L-leucine methyl ester + S-adenosyl-L-homocysteine</text>
        <dbReference type="Rhea" id="RHEA:48544"/>
        <dbReference type="Rhea" id="RHEA-COMP:12134"/>
        <dbReference type="Rhea" id="RHEA-COMP:12135"/>
        <dbReference type="ChEBI" id="CHEBI:57856"/>
        <dbReference type="ChEBI" id="CHEBI:59789"/>
        <dbReference type="ChEBI" id="CHEBI:90516"/>
        <dbReference type="ChEBI" id="CHEBI:90517"/>
        <dbReference type="EC" id="2.1.1.233"/>
    </reaction>
</comment>
<dbReference type="eggNOG" id="KOG2918">
    <property type="taxonomic scope" value="Eukaryota"/>
</dbReference>
<dbReference type="AlphaFoldDB" id="R4XAR2"/>
<reference evidence="10 11" key="1">
    <citation type="journal article" date="2013" name="MBio">
        <title>Genome sequencing of the plant pathogen Taphrina deformans, the causal agent of peach leaf curl.</title>
        <authorList>
            <person name="Cisse O.H."/>
            <person name="Almeida J.M.G.C.F."/>
            <person name="Fonseca A."/>
            <person name="Kumar A.A."/>
            <person name="Salojaervi J."/>
            <person name="Overmyer K."/>
            <person name="Hauser P.M."/>
            <person name="Pagni M."/>
        </authorList>
    </citation>
    <scope>NUCLEOTIDE SEQUENCE [LARGE SCALE GENOMIC DNA]</scope>
    <source>
        <strain evidence="11">PYCC 5710 / ATCC 11124 / CBS 356.35 / IMI 108563 / JCM 9778 / NBRC 8474</strain>
    </source>
</reference>
<dbReference type="InterPro" id="IPR029063">
    <property type="entry name" value="SAM-dependent_MTases_sf"/>
</dbReference>
<gene>
    <name evidence="10" type="ORF">TAPDE_002700</name>
</gene>
<organism evidence="10 11">
    <name type="scientific">Taphrina deformans (strain PYCC 5710 / ATCC 11124 / CBS 356.35 / IMI 108563 / JCM 9778 / NBRC 8474)</name>
    <name type="common">Peach leaf curl fungus</name>
    <name type="synonym">Lalaria deformans</name>
    <dbReference type="NCBI Taxonomy" id="1097556"/>
    <lineage>
        <taxon>Eukaryota</taxon>
        <taxon>Fungi</taxon>
        <taxon>Dikarya</taxon>
        <taxon>Ascomycota</taxon>
        <taxon>Taphrinomycotina</taxon>
        <taxon>Taphrinomycetes</taxon>
        <taxon>Taphrinales</taxon>
        <taxon>Taphrinaceae</taxon>
        <taxon>Taphrina</taxon>
    </lineage>
</organism>
<name>R4XAR2_TAPDE</name>
<dbReference type="Pfam" id="PF04072">
    <property type="entry name" value="LCM"/>
    <property type="match status" value="1"/>
</dbReference>
<evidence type="ECO:0000313" key="11">
    <source>
        <dbReference type="Proteomes" id="UP000013776"/>
    </source>
</evidence>
<evidence type="ECO:0000256" key="2">
    <source>
        <dbReference type="ARBA" id="ARBA00010703"/>
    </source>
</evidence>
<evidence type="ECO:0000256" key="8">
    <source>
        <dbReference type="PIRNR" id="PIRNR016305"/>
    </source>
</evidence>
<dbReference type="OrthoDB" id="203237at2759"/>
<dbReference type="GO" id="GO:0032259">
    <property type="term" value="P:methylation"/>
    <property type="evidence" value="ECO:0007669"/>
    <property type="project" value="UniProtKB-KW"/>
</dbReference>
<evidence type="ECO:0000313" key="10">
    <source>
        <dbReference type="EMBL" id="CCG82944.1"/>
    </source>
</evidence>